<evidence type="ECO:0000256" key="4">
    <source>
        <dbReference type="ARBA" id="ARBA00023157"/>
    </source>
</evidence>
<keyword evidence="5" id="KW-0676">Redox-active center</keyword>
<proteinExistence type="predicted"/>
<dbReference type="InterPro" id="IPR050097">
    <property type="entry name" value="Ferredoxin-NADP_redctase_2"/>
</dbReference>
<feature type="domain" description="FAD/NAD(P)-binding" evidence="6">
    <location>
        <begin position="4"/>
        <end position="290"/>
    </location>
</feature>
<dbReference type="InterPro" id="IPR008255">
    <property type="entry name" value="Pyr_nucl-diS_OxRdtase_2_AS"/>
</dbReference>
<dbReference type="Pfam" id="PF07992">
    <property type="entry name" value="Pyr_redox_2"/>
    <property type="match status" value="1"/>
</dbReference>
<sequence>MALYDVVIIGAGPAGMTAAIYAARANMSVLLLEKLAPGGQIINTHEIQNYTGVGTINGAELAYKMFEHTQELQVTFDYGTVKDIKEEGNIKIITCEEEKIFEAKTVILATGTIPRRLGVENEDRFAGENISWCAICDGAYYRDKDVVVIGGGNSAVEEAIYLASLANSVKVVTLFDLTADPVSCDELRALPNVTIYEFYNIEGFTGVEKLQGVRIKSTQTQEELELTCDGVFEYIGLKPSTEAFAALGILDEQGYIKVNSRMETSVAGIYGAGDVVTKELRQVVTACSDGAVAAQVASKYIKTI</sequence>
<protein>
    <submittedName>
        <fullName evidence="7">FAD-dependent oxidoreductase</fullName>
    </submittedName>
</protein>
<dbReference type="SUPFAM" id="SSF51905">
    <property type="entry name" value="FAD/NAD(P)-binding domain"/>
    <property type="match status" value="1"/>
</dbReference>
<dbReference type="PROSITE" id="PS00573">
    <property type="entry name" value="PYRIDINE_REDOX_2"/>
    <property type="match status" value="1"/>
</dbReference>
<evidence type="ECO:0000313" key="7">
    <source>
        <dbReference type="EMBL" id="MBC8581329.1"/>
    </source>
</evidence>
<reference evidence="7" key="1">
    <citation type="submission" date="2020-08" db="EMBL/GenBank/DDBJ databases">
        <title>Genome public.</title>
        <authorList>
            <person name="Liu C."/>
            <person name="Sun Q."/>
        </authorList>
    </citation>
    <scope>NUCLEOTIDE SEQUENCE</scope>
    <source>
        <strain evidence="7">NSJ-12</strain>
    </source>
</reference>
<dbReference type="Gene3D" id="3.50.50.60">
    <property type="entry name" value="FAD/NAD(P)-binding domain"/>
    <property type="match status" value="2"/>
</dbReference>
<dbReference type="AlphaFoldDB" id="A0A926EJ38"/>
<dbReference type="EMBL" id="JACRSY010000046">
    <property type="protein sequence ID" value="MBC8581329.1"/>
    <property type="molecule type" value="Genomic_DNA"/>
</dbReference>
<dbReference type="PRINTS" id="PR00469">
    <property type="entry name" value="PNDRDTASEII"/>
</dbReference>
<dbReference type="InterPro" id="IPR023753">
    <property type="entry name" value="FAD/NAD-binding_dom"/>
</dbReference>
<evidence type="ECO:0000313" key="8">
    <source>
        <dbReference type="Proteomes" id="UP000655830"/>
    </source>
</evidence>
<evidence type="ECO:0000256" key="2">
    <source>
        <dbReference type="ARBA" id="ARBA00022827"/>
    </source>
</evidence>
<dbReference type="InterPro" id="IPR036188">
    <property type="entry name" value="FAD/NAD-bd_sf"/>
</dbReference>
<dbReference type="GO" id="GO:0016668">
    <property type="term" value="F:oxidoreductase activity, acting on a sulfur group of donors, NAD(P) as acceptor"/>
    <property type="evidence" value="ECO:0007669"/>
    <property type="project" value="UniProtKB-ARBA"/>
</dbReference>
<dbReference type="PRINTS" id="PR00368">
    <property type="entry name" value="FADPNR"/>
</dbReference>
<keyword evidence="4" id="KW-1015">Disulfide bond</keyword>
<keyword evidence="3" id="KW-0560">Oxidoreductase</keyword>
<accession>A0A926EJ38</accession>
<evidence type="ECO:0000259" key="6">
    <source>
        <dbReference type="Pfam" id="PF07992"/>
    </source>
</evidence>
<keyword evidence="8" id="KW-1185">Reference proteome</keyword>
<comment type="caution">
    <text evidence="7">The sequence shown here is derived from an EMBL/GenBank/DDBJ whole genome shotgun (WGS) entry which is preliminary data.</text>
</comment>
<keyword evidence="1" id="KW-0285">Flavoprotein</keyword>
<evidence type="ECO:0000256" key="1">
    <source>
        <dbReference type="ARBA" id="ARBA00022630"/>
    </source>
</evidence>
<name>A0A926EJ38_9FIRM</name>
<dbReference type="Proteomes" id="UP000655830">
    <property type="component" value="Unassembled WGS sequence"/>
</dbReference>
<keyword evidence="2" id="KW-0274">FAD</keyword>
<dbReference type="RefSeq" id="WP_249334190.1">
    <property type="nucleotide sequence ID" value="NZ_JACRSY010000046.1"/>
</dbReference>
<dbReference type="PANTHER" id="PTHR48105">
    <property type="entry name" value="THIOREDOXIN REDUCTASE 1-RELATED-RELATED"/>
    <property type="match status" value="1"/>
</dbReference>
<gene>
    <name evidence="7" type="ORF">H8718_17675</name>
</gene>
<evidence type="ECO:0000256" key="5">
    <source>
        <dbReference type="ARBA" id="ARBA00023284"/>
    </source>
</evidence>
<evidence type="ECO:0000256" key="3">
    <source>
        <dbReference type="ARBA" id="ARBA00023002"/>
    </source>
</evidence>
<organism evidence="7 8">
    <name type="scientific">Zhenhengia yiwuensis</name>
    <dbReference type="NCBI Taxonomy" id="2763666"/>
    <lineage>
        <taxon>Bacteria</taxon>
        <taxon>Bacillati</taxon>
        <taxon>Bacillota</taxon>
        <taxon>Clostridia</taxon>
        <taxon>Lachnospirales</taxon>
        <taxon>Lachnospiraceae</taxon>
        <taxon>Zhenhengia</taxon>
    </lineage>
</organism>